<evidence type="ECO:0000313" key="4">
    <source>
        <dbReference type="Proteomes" id="UP000073434"/>
    </source>
</evidence>
<feature type="compositionally biased region" description="Basic and acidic residues" evidence="1">
    <location>
        <begin position="95"/>
        <end position="107"/>
    </location>
</feature>
<dbReference type="Gene3D" id="3.10.450.540">
    <property type="match status" value="1"/>
</dbReference>
<proteinExistence type="predicted"/>
<feature type="region of interest" description="Disordered" evidence="1">
    <location>
        <begin position="82"/>
        <end position="107"/>
    </location>
</feature>
<dbReference type="EMBL" id="FIFW01000012">
    <property type="protein sequence ID" value="CYU62090.1"/>
    <property type="molecule type" value="Genomic_DNA"/>
</dbReference>
<sequence length="263" mass="30373">MYRLTNLTLDTITTYKNKDLVYQALDRENAKVKHQEAQSLLLVEELDKKGVVLFQEEIFLPFDGIADGLFLRKEKVEEPTEKPLPFWKRGTSQKQEPEVSSRPQKEETVQKRKSLRLLPSLSLGMLTVSFLALGYTVFLVLEQKEEMRTLSHQIETVKTIQKESGHLDAVVRYFLPRYYSEAAELGDFVSSKLQLNHQPGQLQSVILENVEQTEDQLYHLTYVLSLKEDGANQQKRLELTLQVEPTSLYGYLIVDHPKETAYP</sequence>
<keyword evidence="2" id="KW-0472">Membrane</keyword>
<evidence type="ECO:0000256" key="2">
    <source>
        <dbReference type="SAM" id="Phobius"/>
    </source>
</evidence>
<feature type="transmembrane region" description="Helical" evidence="2">
    <location>
        <begin position="121"/>
        <end position="141"/>
    </location>
</feature>
<dbReference type="CDD" id="cd16427">
    <property type="entry name" value="TraM-like"/>
    <property type="match status" value="1"/>
</dbReference>
<gene>
    <name evidence="3" type="ORF">ERS132385_01295</name>
</gene>
<accession>A0A0Z8EHQ7</accession>
<name>A0A0Z8EHQ7_STRSU</name>
<dbReference type="AlphaFoldDB" id="A0A0Z8EHQ7"/>
<organism evidence="3 4">
    <name type="scientific">Streptococcus suis</name>
    <dbReference type="NCBI Taxonomy" id="1307"/>
    <lineage>
        <taxon>Bacteria</taxon>
        <taxon>Bacillati</taxon>
        <taxon>Bacillota</taxon>
        <taxon>Bacilli</taxon>
        <taxon>Lactobacillales</taxon>
        <taxon>Streptococcaceae</taxon>
        <taxon>Streptococcus</taxon>
    </lineage>
</organism>
<dbReference type="RefSeq" id="WP_044688410.1">
    <property type="nucleotide sequence ID" value="NZ_CEEW01000054.1"/>
</dbReference>
<evidence type="ECO:0000313" key="3">
    <source>
        <dbReference type="EMBL" id="CYU62090.1"/>
    </source>
</evidence>
<reference evidence="3 4" key="1">
    <citation type="submission" date="2016-02" db="EMBL/GenBank/DDBJ databases">
        <authorList>
            <consortium name="Pathogen Informatics"/>
        </authorList>
    </citation>
    <scope>NUCLEOTIDE SEQUENCE [LARGE SCALE GENOMIC DNA]</scope>
    <source>
        <strain evidence="3 4">LSS23</strain>
    </source>
</reference>
<keyword evidence="2" id="KW-1133">Transmembrane helix</keyword>
<protein>
    <submittedName>
        <fullName evidence="3">Uncharacterized protein</fullName>
    </submittedName>
</protein>
<keyword evidence="2" id="KW-0812">Transmembrane</keyword>
<dbReference type="Proteomes" id="UP000073434">
    <property type="component" value="Unassembled WGS sequence"/>
</dbReference>
<evidence type="ECO:0000256" key="1">
    <source>
        <dbReference type="SAM" id="MobiDB-lite"/>
    </source>
</evidence>